<evidence type="ECO:0000313" key="1">
    <source>
        <dbReference type="EMBL" id="DAE05321.1"/>
    </source>
</evidence>
<accession>A0A8S5PG21</accession>
<proteinExistence type="predicted"/>
<reference evidence="1" key="1">
    <citation type="journal article" date="2021" name="Proc. Natl. Acad. Sci. U.S.A.">
        <title>A Catalog of Tens of Thousands of Viruses from Human Metagenomes Reveals Hidden Associations with Chronic Diseases.</title>
        <authorList>
            <person name="Tisza M.J."/>
            <person name="Buck C.B."/>
        </authorList>
    </citation>
    <scope>NUCLEOTIDE SEQUENCE</scope>
    <source>
        <strain evidence="1">CtWKa2</strain>
    </source>
</reference>
<protein>
    <submittedName>
        <fullName evidence="1">Uncharacterized protein</fullName>
    </submittedName>
</protein>
<organism evidence="1">
    <name type="scientific">Siphoviridae sp. ctWKa2</name>
    <dbReference type="NCBI Taxonomy" id="2825537"/>
    <lineage>
        <taxon>Viruses</taxon>
        <taxon>Duplodnaviria</taxon>
        <taxon>Heunggongvirae</taxon>
        <taxon>Uroviricota</taxon>
        <taxon>Caudoviricetes</taxon>
    </lineage>
</organism>
<name>A0A8S5PG21_9CAUD</name>
<dbReference type="EMBL" id="BK015407">
    <property type="protein sequence ID" value="DAE05321.1"/>
    <property type="molecule type" value="Genomic_DNA"/>
</dbReference>
<sequence length="87" mass="10178">MKIRLYPKTQVKSKENRPMLFSDLKNVVYTKGIDHGWTIAFDHVDHIHKTEEIRGHSVFTSEHYAAFTLLCENYVDEKWAKDILGGK</sequence>